<proteinExistence type="predicted"/>
<organism evidence="1 2">
    <name type="scientific">Fusarium oxysporum NRRL 32931</name>
    <dbReference type="NCBI Taxonomy" id="660029"/>
    <lineage>
        <taxon>Eukaryota</taxon>
        <taxon>Fungi</taxon>
        <taxon>Dikarya</taxon>
        <taxon>Ascomycota</taxon>
        <taxon>Pezizomycotina</taxon>
        <taxon>Sordariomycetes</taxon>
        <taxon>Hypocreomycetidae</taxon>
        <taxon>Hypocreales</taxon>
        <taxon>Nectriaceae</taxon>
        <taxon>Fusarium</taxon>
        <taxon>Fusarium oxysporum species complex</taxon>
    </lineage>
</organism>
<gene>
    <name evidence="1" type="ORF">FOYG_06495</name>
</gene>
<accession>W9IIR7</accession>
<reference evidence="1 2" key="1">
    <citation type="submission" date="2011-06" db="EMBL/GenBank/DDBJ databases">
        <title>The Genome Sequence of Fusarium oxysporum FOSC 3-a.</title>
        <authorList>
            <consortium name="The Broad Institute Genome Sequencing Platform"/>
            <person name="Ma L.-J."/>
            <person name="Gale L.R."/>
            <person name="Schwartz D.C."/>
            <person name="Zhou S."/>
            <person name="Corby-Kistler H."/>
            <person name="Young S.K."/>
            <person name="Zeng Q."/>
            <person name="Gargeya S."/>
            <person name="Fitzgerald M."/>
            <person name="Haas B."/>
            <person name="Abouelleil A."/>
            <person name="Alvarado L."/>
            <person name="Arachchi H.M."/>
            <person name="Berlin A."/>
            <person name="Brown A."/>
            <person name="Chapman S.B."/>
            <person name="Chen Z."/>
            <person name="Dunbar C."/>
            <person name="Freedman E."/>
            <person name="Gearin G."/>
            <person name="Gellesch M."/>
            <person name="Goldberg J."/>
            <person name="Griggs A."/>
            <person name="Gujja S."/>
            <person name="Heiman D."/>
            <person name="Howarth C."/>
            <person name="Larson L."/>
            <person name="Lui A."/>
            <person name="MacDonald P.J.P."/>
            <person name="Mehta T."/>
            <person name="Montmayeur A."/>
            <person name="Murphy C."/>
            <person name="Neiman D."/>
            <person name="Pearson M."/>
            <person name="Priest M."/>
            <person name="Roberts A."/>
            <person name="Saif S."/>
            <person name="Shea T."/>
            <person name="Shenoy N."/>
            <person name="Sisk P."/>
            <person name="Stolte C."/>
            <person name="Sykes S."/>
            <person name="Wortman J."/>
            <person name="Nusbaum C."/>
            <person name="Birren B."/>
        </authorList>
    </citation>
    <scope>NUCLEOTIDE SEQUENCE [LARGE SCALE GENOMIC DNA]</scope>
    <source>
        <strain evidence="2">FOSC 3-a</strain>
    </source>
</reference>
<dbReference type="HOGENOM" id="CLU_3279481_0_0_1"/>
<dbReference type="EMBL" id="JH717842">
    <property type="protein sequence ID" value="EWY93205.1"/>
    <property type="molecule type" value="Genomic_DNA"/>
</dbReference>
<dbReference type="AlphaFoldDB" id="W9IIR7"/>
<name>W9IIR7_FUSOX</name>
<dbReference type="Proteomes" id="UP000030753">
    <property type="component" value="Unassembled WGS sequence"/>
</dbReference>
<protein>
    <submittedName>
        <fullName evidence="1">Uncharacterized protein</fullName>
    </submittedName>
</protein>
<sequence>MIFPDPSHRVDLALIYNHVLSEIRTPITSQEEEQDASGAHP</sequence>
<evidence type="ECO:0000313" key="2">
    <source>
        <dbReference type="Proteomes" id="UP000030753"/>
    </source>
</evidence>
<evidence type="ECO:0000313" key="1">
    <source>
        <dbReference type="EMBL" id="EWY93205.1"/>
    </source>
</evidence>